<feature type="transmembrane region" description="Helical" evidence="1">
    <location>
        <begin position="120"/>
        <end position="142"/>
    </location>
</feature>
<dbReference type="PIRSF" id="PIRSF033239">
    <property type="entry name" value="ExoD"/>
    <property type="match status" value="1"/>
</dbReference>
<dbReference type="Proteomes" id="UP000638188">
    <property type="component" value="Unassembled WGS sequence"/>
</dbReference>
<comment type="caution">
    <text evidence="2">The sequence shown here is derived from an EMBL/GenBank/DDBJ whole genome shotgun (WGS) entry which is preliminary data.</text>
</comment>
<keyword evidence="1" id="KW-0812">Transmembrane</keyword>
<dbReference type="EMBL" id="BMFF01000001">
    <property type="protein sequence ID" value="GGC84638.1"/>
    <property type="molecule type" value="Genomic_DNA"/>
</dbReference>
<keyword evidence="1" id="KW-1133">Transmembrane helix</keyword>
<organism evidence="2 3">
    <name type="scientific">Halopseudomonas salina</name>
    <dbReference type="NCBI Taxonomy" id="1323744"/>
    <lineage>
        <taxon>Bacteria</taxon>
        <taxon>Pseudomonadati</taxon>
        <taxon>Pseudomonadota</taxon>
        <taxon>Gammaproteobacteria</taxon>
        <taxon>Pseudomonadales</taxon>
        <taxon>Pseudomonadaceae</taxon>
        <taxon>Halopseudomonas</taxon>
    </lineage>
</organism>
<proteinExistence type="predicted"/>
<evidence type="ECO:0008006" key="4">
    <source>
        <dbReference type="Google" id="ProtNLM"/>
    </source>
</evidence>
<reference evidence="3" key="1">
    <citation type="journal article" date="2019" name="Int. J. Syst. Evol. Microbiol.">
        <title>The Global Catalogue of Microorganisms (GCM) 10K type strain sequencing project: providing services to taxonomists for standard genome sequencing and annotation.</title>
        <authorList>
            <consortium name="The Broad Institute Genomics Platform"/>
            <consortium name="The Broad Institute Genome Sequencing Center for Infectious Disease"/>
            <person name="Wu L."/>
            <person name="Ma J."/>
        </authorList>
    </citation>
    <scope>NUCLEOTIDE SEQUENCE [LARGE SCALE GENOMIC DNA]</scope>
    <source>
        <strain evidence="3">CGMCC 1.12482</strain>
    </source>
</reference>
<sequence>MVQELRNLEQLFNHIATLASENGEVSLGIVVESIGHRSFGPLLLIIGLTLSSPLSGIPGMTSISAAFIFLIAAQLLMGRRFFWMPHWLLDRSLDRKQIMTGLRWITPPARVVDRLTRPRLFFLVSRSGAYVTAALCVCIAMIMPVFELVPFSASAVGVALAALGLALVAQDGLLALIAFCVIGATFGLAVVNIL</sequence>
<gene>
    <name evidence="2" type="ORF">GCM10007418_00570</name>
</gene>
<feature type="transmembrane region" description="Helical" evidence="1">
    <location>
        <begin position="173"/>
        <end position="193"/>
    </location>
</feature>
<dbReference type="PANTHER" id="PTHR41795:SF1">
    <property type="entry name" value="EXOPOLYSACCHARIDE SYNTHESIS PROTEIN"/>
    <property type="match status" value="1"/>
</dbReference>
<evidence type="ECO:0000313" key="3">
    <source>
        <dbReference type="Proteomes" id="UP000638188"/>
    </source>
</evidence>
<keyword evidence="1" id="KW-0472">Membrane</keyword>
<dbReference type="RefSeq" id="WP_150277823.1">
    <property type="nucleotide sequence ID" value="NZ_BMFF01000001.1"/>
</dbReference>
<protein>
    <recommendedName>
        <fullName evidence="4">Exopolysaccharide synthesis, ExoD</fullName>
    </recommendedName>
</protein>
<dbReference type="InterPro" id="IPR010331">
    <property type="entry name" value="ExoD"/>
</dbReference>
<feature type="transmembrane region" description="Helical" evidence="1">
    <location>
        <begin position="57"/>
        <end position="77"/>
    </location>
</feature>
<evidence type="ECO:0000313" key="2">
    <source>
        <dbReference type="EMBL" id="GGC84638.1"/>
    </source>
</evidence>
<evidence type="ECO:0000256" key="1">
    <source>
        <dbReference type="SAM" id="Phobius"/>
    </source>
</evidence>
<name>A0ABQ1NWR6_9GAMM</name>
<keyword evidence="3" id="KW-1185">Reference proteome</keyword>
<accession>A0ABQ1NWR6</accession>
<feature type="transmembrane region" description="Helical" evidence="1">
    <location>
        <begin position="148"/>
        <end position="168"/>
    </location>
</feature>
<dbReference type="Pfam" id="PF06055">
    <property type="entry name" value="ExoD"/>
    <property type="match status" value="1"/>
</dbReference>
<dbReference type="PANTHER" id="PTHR41795">
    <property type="entry name" value="EXOPOLYSACCHARIDE SYNTHESIS PROTEIN"/>
    <property type="match status" value="1"/>
</dbReference>